<evidence type="ECO:0000313" key="2">
    <source>
        <dbReference type="Proteomes" id="UP000800200"/>
    </source>
</evidence>
<dbReference type="EMBL" id="ML994762">
    <property type="protein sequence ID" value="KAF2174865.1"/>
    <property type="molecule type" value="Genomic_DNA"/>
</dbReference>
<reference evidence="1" key="1">
    <citation type="journal article" date="2020" name="Stud. Mycol.">
        <title>101 Dothideomycetes genomes: a test case for predicting lifestyles and emergence of pathogens.</title>
        <authorList>
            <person name="Haridas S."/>
            <person name="Albert R."/>
            <person name="Binder M."/>
            <person name="Bloem J."/>
            <person name="Labutti K."/>
            <person name="Salamov A."/>
            <person name="Andreopoulos B."/>
            <person name="Baker S."/>
            <person name="Barry K."/>
            <person name="Bills G."/>
            <person name="Bluhm B."/>
            <person name="Cannon C."/>
            <person name="Castanera R."/>
            <person name="Culley D."/>
            <person name="Daum C."/>
            <person name="Ezra D."/>
            <person name="Gonzalez J."/>
            <person name="Henrissat B."/>
            <person name="Kuo A."/>
            <person name="Liang C."/>
            <person name="Lipzen A."/>
            <person name="Lutzoni F."/>
            <person name="Magnuson J."/>
            <person name="Mondo S."/>
            <person name="Nolan M."/>
            <person name="Ohm R."/>
            <person name="Pangilinan J."/>
            <person name="Park H.-J."/>
            <person name="Ramirez L."/>
            <person name="Alfaro M."/>
            <person name="Sun H."/>
            <person name="Tritt A."/>
            <person name="Yoshinaga Y."/>
            <person name="Zwiers L.-H."/>
            <person name="Turgeon B."/>
            <person name="Goodwin S."/>
            <person name="Spatafora J."/>
            <person name="Crous P."/>
            <person name="Grigoriev I."/>
        </authorList>
    </citation>
    <scope>NUCLEOTIDE SEQUENCE</scope>
    <source>
        <strain evidence="1">CBS 207.26</strain>
    </source>
</reference>
<proteinExistence type="predicted"/>
<name>A0A6A6D716_9PEZI</name>
<dbReference type="AlphaFoldDB" id="A0A6A6D716"/>
<dbReference type="Proteomes" id="UP000800200">
    <property type="component" value="Unassembled WGS sequence"/>
</dbReference>
<keyword evidence="2" id="KW-1185">Reference proteome</keyword>
<dbReference type="OrthoDB" id="5356981at2759"/>
<sequence length="228" mass="26183">MCRKVWKDRQAESQLCGQNFVGSRSRMCQIGRRDLLHIITRWAMERYSQGATLGSEARKSRAARASEAWQELDTHSRVRKSGFYPQSRGAILALRCEGYGWTAISEKVANCSPSAVKKFVERVLKRADCDPNSDPENLVLSLLLQYIDDPPPAGREERFPEYGEVANEVVRLATLDEKHEDMPRQEIIRIAEQTTGERIPYTTGHRIFEKREVVKRAPLRKIRLDSTH</sequence>
<organism evidence="1 2">
    <name type="scientific">Zopfia rhizophila CBS 207.26</name>
    <dbReference type="NCBI Taxonomy" id="1314779"/>
    <lineage>
        <taxon>Eukaryota</taxon>
        <taxon>Fungi</taxon>
        <taxon>Dikarya</taxon>
        <taxon>Ascomycota</taxon>
        <taxon>Pezizomycotina</taxon>
        <taxon>Dothideomycetes</taxon>
        <taxon>Dothideomycetes incertae sedis</taxon>
        <taxon>Zopfiaceae</taxon>
        <taxon>Zopfia</taxon>
    </lineage>
</organism>
<gene>
    <name evidence="1" type="ORF">K469DRAFT_685190</name>
</gene>
<accession>A0A6A6D716</accession>
<evidence type="ECO:0000313" key="1">
    <source>
        <dbReference type="EMBL" id="KAF2174865.1"/>
    </source>
</evidence>
<protein>
    <submittedName>
        <fullName evidence="1">Uncharacterized protein</fullName>
    </submittedName>
</protein>